<dbReference type="RefSeq" id="XP_069231578.1">
    <property type="nucleotide sequence ID" value="XM_069371353.1"/>
</dbReference>
<comment type="caution">
    <text evidence="4">The sequence shown here is derived from an EMBL/GenBank/DDBJ whole genome shotgun (WGS) entry which is preliminary data.</text>
</comment>
<gene>
    <name evidence="4" type="ORF">WHR41_02747</name>
</gene>
<evidence type="ECO:0000256" key="1">
    <source>
        <dbReference type="ARBA" id="ARBA00022737"/>
    </source>
</evidence>
<evidence type="ECO:0000313" key="5">
    <source>
        <dbReference type="Proteomes" id="UP000803884"/>
    </source>
</evidence>
<dbReference type="PANTHER" id="PTHR24189">
    <property type="entry name" value="MYOTROPHIN"/>
    <property type="match status" value="1"/>
</dbReference>
<dbReference type="GeneID" id="96004191"/>
<dbReference type="PROSITE" id="PS50088">
    <property type="entry name" value="ANK_REPEAT"/>
    <property type="match status" value="2"/>
</dbReference>
<sequence length="240" mass="26219">MFNPYHFYKTGDFEQHQALAASLLERVYAIRPEGQAVHAEALAEENEAAGPYMLWEAFVTGHVEIYQALKKTFAAMGWEQAARTYEKRRNAEVFQASSEVKSGAIRKWLEEFQDDGTKLMFQAAVHGDEATLKVLLDAGYAIHDEERRGLMPMHAACYNGHLGAAKLLHGAGIDLNYLDEFGGTPLMRAAAGGYGHVVVWLVDSGANVNIRETREGGSTALELGARDGGCTAKLVQSGAE</sequence>
<organism evidence="4 5">
    <name type="scientific">Cladosporium halotolerans</name>
    <dbReference type="NCBI Taxonomy" id="1052096"/>
    <lineage>
        <taxon>Eukaryota</taxon>
        <taxon>Fungi</taxon>
        <taxon>Dikarya</taxon>
        <taxon>Ascomycota</taxon>
        <taxon>Pezizomycotina</taxon>
        <taxon>Dothideomycetes</taxon>
        <taxon>Dothideomycetidae</taxon>
        <taxon>Cladosporiales</taxon>
        <taxon>Cladosporiaceae</taxon>
        <taxon>Cladosporium</taxon>
    </lineage>
</organism>
<evidence type="ECO:0000313" key="4">
    <source>
        <dbReference type="EMBL" id="KAL1588473.1"/>
    </source>
</evidence>
<proteinExistence type="predicted"/>
<dbReference type="Gene3D" id="1.25.40.20">
    <property type="entry name" value="Ankyrin repeat-containing domain"/>
    <property type="match status" value="1"/>
</dbReference>
<protein>
    <recommendedName>
        <fullName evidence="6">Ankyrin repeat domain-containing protein</fullName>
    </recommendedName>
</protein>
<feature type="repeat" description="ANK" evidence="3">
    <location>
        <begin position="148"/>
        <end position="180"/>
    </location>
</feature>
<keyword evidence="5" id="KW-1185">Reference proteome</keyword>
<dbReference type="SMART" id="SM00248">
    <property type="entry name" value="ANK"/>
    <property type="match status" value="3"/>
</dbReference>
<keyword evidence="2 3" id="KW-0040">ANK repeat</keyword>
<dbReference type="PROSITE" id="PS50297">
    <property type="entry name" value="ANK_REP_REGION"/>
    <property type="match status" value="2"/>
</dbReference>
<dbReference type="SUPFAM" id="SSF48403">
    <property type="entry name" value="Ankyrin repeat"/>
    <property type="match status" value="1"/>
</dbReference>
<dbReference type="Pfam" id="PF12796">
    <property type="entry name" value="Ank_2"/>
    <property type="match status" value="1"/>
</dbReference>
<dbReference type="AlphaFoldDB" id="A0AB34KTR9"/>
<dbReference type="InterPro" id="IPR036770">
    <property type="entry name" value="Ankyrin_rpt-contain_sf"/>
</dbReference>
<evidence type="ECO:0008006" key="6">
    <source>
        <dbReference type="Google" id="ProtNLM"/>
    </source>
</evidence>
<dbReference type="Proteomes" id="UP000803884">
    <property type="component" value="Unassembled WGS sequence"/>
</dbReference>
<dbReference type="EMBL" id="JAAQHG020000007">
    <property type="protein sequence ID" value="KAL1588473.1"/>
    <property type="molecule type" value="Genomic_DNA"/>
</dbReference>
<feature type="repeat" description="ANK" evidence="3">
    <location>
        <begin position="181"/>
        <end position="213"/>
    </location>
</feature>
<evidence type="ECO:0000256" key="3">
    <source>
        <dbReference type="PROSITE-ProRule" id="PRU00023"/>
    </source>
</evidence>
<evidence type="ECO:0000256" key="2">
    <source>
        <dbReference type="ARBA" id="ARBA00023043"/>
    </source>
</evidence>
<reference evidence="4 5" key="1">
    <citation type="journal article" date="2020" name="Microbiol. Resour. Announc.">
        <title>Draft Genome Sequence of a Cladosporium Species Isolated from the Mesophotic Ascidian Didemnum maculosum.</title>
        <authorList>
            <person name="Gioti A."/>
            <person name="Siaperas R."/>
            <person name="Nikolaivits E."/>
            <person name="Le Goff G."/>
            <person name="Ouazzani J."/>
            <person name="Kotoulas G."/>
            <person name="Topakas E."/>
        </authorList>
    </citation>
    <scope>NUCLEOTIDE SEQUENCE [LARGE SCALE GENOMIC DNA]</scope>
    <source>
        <strain evidence="4 5">TM138-S3</strain>
    </source>
</reference>
<dbReference type="PANTHER" id="PTHR24189:SF50">
    <property type="entry name" value="ANKYRIN REPEAT AND SOCS BOX PROTEIN 2"/>
    <property type="match status" value="1"/>
</dbReference>
<dbReference type="InterPro" id="IPR002110">
    <property type="entry name" value="Ankyrin_rpt"/>
</dbReference>
<dbReference type="InterPro" id="IPR050745">
    <property type="entry name" value="Multifunctional_regulatory"/>
</dbReference>
<accession>A0AB34KTR9</accession>
<name>A0AB34KTR9_9PEZI</name>
<keyword evidence="1" id="KW-0677">Repeat</keyword>